<evidence type="ECO:0000256" key="1">
    <source>
        <dbReference type="SAM" id="SignalP"/>
    </source>
</evidence>
<dbReference type="EMBL" id="JACHVB010000060">
    <property type="protein sequence ID" value="MBC2596115.1"/>
    <property type="molecule type" value="Genomic_DNA"/>
</dbReference>
<dbReference type="Pfam" id="PF08308">
    <property type="entry name" value="PEGA"/>
    <property type="match status" value="1"/>
</dbReference>
<protein>
    <submittedName>
        <fullName evidence="3">PEGA domain-containing protein</fullName>
    </submittedName>
</protein>
<dbReference type="PROSITE" id="PS51257">
    <property type="entry name" value="PROKAR_LIPOPROTEIN"/>
    <property type="match status" value="1"/>
</dbReference>
<sequence length="167" mass="18486">MFKKVNLLVPALLISVFATGCSTFEKGSPEAVEVQSFPPGANVYVNGDLVGQTPYTVELGRKSTATVEVEKDGYRTKTVSVAPIENENSRDVVQFGLLHEVGYYQSLSPNPISVQLVPNEIPTSRSADQYGEMLELISVVDQQRESGQIDPVEHKYKVEKIIEFYTE</sequence>
<keyword evidence="4" id="KW-1185">Reference proteome</keyword>
<evidence type="ECO:0000313" key="4">
    <source>
        <dbReference type="Proteomes" id="UP000546464"/>
    </source>
</evidence>
<dbReference type="InterPro" id="IPR013229">
    <property type="entry name" value="PEGA"/>
</dbReference>
<dbReference type="RefSeq" id="WP_185677030.1">
    <property type="nucleotide sequence ID" value="NZ_JACHVB010000060.1"/>
</dbReference>
<comment type="caution">
    <text evidence="3">The sequence shown here is derived from an EMBL/GenBank/DDBJ whole genome shotgun (WGS) entry which is preliminary data.</text>
</comment>
<evidence type="ECO:0000259" key="2">
    <source>
        <dbReference type="Pfam" id="PF08308"/>
    </source>
</evidence>
<keyword evidence="1" id="KW-0732">Signal</keyword>
<reference evidence="3 4" key="1">
    <citation type="submission" date="2020-07" db="EMBL/GenBank/DDBJ databases">
        <authorList>
            <person name="Feng X."/>
        </authorList>
    </citation>
    <scope>NUCLEOTIDE SEQUENCE [LARGE SCALE GENOMIC DNA]</scope>
    <source>
        <strain evidence="3 4">JCM31066</strain>
    </source>
</reference>
<feature type="domain" description="PEGA" evidence="2">
    <location>
        <begin position="32"/>
        <end position="86"/>
    </location>
</feature>
<gene>
    <name evidence="3" type="ORF">H5P28_17745</name>
</gene>
<dbReference type="Proteomes" id="UP000546464">
    <property type="component" value="Unassembled WGS sequence"/>
</dbReference>
<feature type="chain" id="PRO_5032950343" evidence="1">
    <location>
        <begin position="21"/>
        <end position="167"/>
    </location>
</feature>
<feature type="signal peptide" evidence="1">
    <location>
        <begin position="1"/>
        <end position="20"/>
    </location>
</feature>
<evidence type="ECO:0000313" key="3">
    <source>
        <dbReference type="EMBL" id="MBC2596115.1"/>
    </source>
</evidence>
<accession>A0A842HHA5</accession>
<organism evidence="3 4">
    <name type="scientific">Ruficoccus amylovorans</name>
    <dbReference type="NCBI Taxonomy" id="1804625"/>
    <lineage>
        <taxon>Bacteria</taxon>
        <taxon>Pseudomonadati</taxon>
        <taxon>Verrucomicrobiota</taxon>
        <taxon>Opitutia</taxon>
        <taxon>Puniceicoccales</taxon>
        <taxon>Cerasicoccaceae</taxon>
        <taxon>Ruficoccus</taxon>
    </lineage>
</organism>
<proteinExistence type="predicted"/>
<dbReference type="AlphaFoldDB" id="A0A842HHA5"/>
<name>A0A842HHA5_9BACT</name>